<feature type="non-terminal residue" evidence="1">
    <location>
        <position position="34"/>
    </location>
</feature>
<proteinExistence type="predicted"/>
<gene>
    <name evidence="1" type="ORF">MNBD_NITROSPIRAE02-898</name>
</gene>
<organism evidence="1">
    <name type="scientific">hydrothermal vent metagenome</name>
    <dbReference type="NCBI Taxonomy" id="652676"/>
    <lineage>
        <taxon>unclassified sequences</taxon>
        <taxon>metagenomes</taxon>
        <taxon>ecological metagenomes</taxon>
    </lineage>
</organism>
<dbReference type="EMBL" id="UOGH01000023">
    <property type="protein sequence ID" value="VAX27056.1"/>
    <property type="molecule type" value="Genomic_DNA"/>
</dbReference>
<sequence>MEGWRDGGMEGWRDGGMEGWFSIPCLYDTMLIWR</sequence>
<accession>A0A3B1C972</accession>
<name>A0A3B1C972_9ZZZZ</name>
<dbReference type="AlphaFoldDB" id="A0A3B1C972"/>
<evidence type="ECO:0000313" key="1">
    <source>
        <dbReference type="EMBL" id="VAX27056.1"/>
    </source>
</evidence>
<protein>
    <submittedName>
        <fullName evidence="1">Uncharacterized protein</fullName>
    </submittedName>
</protein>
<reference evidence="1" key="1">
    <citation type="submission" date="2018-06" db="EMBL/GenBank/DDBJ databases">
        <authorList>
            <person name="Zhirakovskaya E."/>
        </authorList>
    </citation>
    <scope>NUCLEOTIDE SEQUENCE</scope>
</reference>